<dbReference type="PANTHER" id="PTHR46009">
    <property type="entry name" value="VACUOLAR PROTEIN SORTING-ASSOCIATED PROTEIN VTA1 HOMOLOG"/>
    <property type="match status" value="1"/>
</dbReference>
<accession>A0ABR3KCM7</accession>
<dbReference type="PANTHER" id="PTHR46009:SF1">
    <property type="entry name" value="VACUOLAR PROTEIN SORTING-ASSOCIATED PROTEIN VTA1 HOMOLOG"/>
    <property type="match status" value="1"/>
</dbReference>
<dbReference type="Gene3D" id="1.25.40.270">
    <property type="entry name" value="Vacuolar protein sorting-associated protein vta1"/>
    <property type="match status" value="1"/>
</dbReference>
<dbReference type="EMBL" id="JBEUSY010000449">
    <property type="protein sequence ID" value="KAL1232745.1"/>
    <property type="molecule type" value="Genomic_DNA"/>
</dbReference>
<organism evidence="4 5">
    <name type="scientific">Trichinella spiralis</name>
    <name type="common">Trichina worm</name>
    <dbReference type="NCBI Taxonomy" id="6334"/>
    <lineage>
        <taxon>Eukaryota</taxon>
        <taxon>Metazoa</taxon>
        <taxon>Ecdysozoa</taxon>
        <taxon>Nematoda</taxon>
        <taxon>Enoplea</taxon>
        <taxon>Dorylaimia</taxon>
        <taxon>Trichinellida</taxon>
        <taxon>Trichinellidae</taxon>
        <taxon>Trichinella</taxon>
    </lineage>
</organism>
<dbReference type="Pfam" id="PF04652">
    <property type="entry name" value="Vta1"/>
    <property type="match status" value="1"/>
</dbReference>
<evidence type="ECO:0000256" key="1">
    <source>
        <dbReference type="ARBA" id="ARBA00004308"/>
    </source>
</evidence>
<reference evidence="4 5" key="1">
    <citation type="submission" date="2024-07" db="EMBL/GenBank/DDBJ databases">
        <title>Enhanced genomic and transcriptomic resources for Trichinella pseudospiralis and T. spiralis underpin the discovery of pronounced molecular differences between stages and species.</title>
        <authorList>
            <person name="Pasi K.K."/>
            <person name="La Rosa G."/>
            <person name="Gomez-Morales M.A."/>
            <person name="Tosini F."/>
            <person name="Sumanam S."/>
            <person name="Young N.D."/>
            <person name="Chang B.C."/>
            <person name="Robin G.B."/>
        </authorList>
    </citation>
    <scope>NUCLEOTIDE SEQUENCE [LARGE SCALE GENOMIC DNA]</scope>
    <source>
        <strain evidence="4">ISS534</strain>
    </source>
</reference>
<dbReference type="InterPro" id="IPR044538">
    <property type="entry name" value="Vta1-like"/>
</dbReference>
<dbReference type="InterPro" id="IPR039431">
    <property type="entry name" value="Vta1/CALS_N"/>
</dbReference>
<sequence length="241" mass="27781">MSSVNVVCEYWCLRYVLAQILKMEHYSNECAQFVSSLLLRMEKVVDNNRGIRKLNSEIVGQQNLRRAALELFQYADFCDRSGQFSINLLKTFIRCAFLITVFDVFKKTPELLIEARKHCILRATYLFSCLKNGVRPKPGVIDNVQLAEVCGNGEIQILKGPCEFDNLIRTGRKFVFPLDYMDENGICSTVKLDQLVQRFQHFNTAYEHCEAAISALKIDSVEIATLRIEKALKIMKMYKKK</sequence>
<evidence type="ECO:0000256" key="2">
    <source>
        <dbReference type="ARBA" id="ARBA00023136"/>
    </source>
</evidence>
<proteinExistence type="predicted"/>
<evidence type="ECO:0000259" key="3">
    <source>
        <dbReference type="Pfam" id="PF04652"/>
    </source>
</evidence>
<keyword evidence="5" id="KW-1185">Reference proteome</keyword>
<name>A0ABR3KCM7_TRISP</name>
<feature type="domain" description="Vta1/callose synthase N-terminal" evidence="3">
    <location>
        <begin position="2"/>
        <end position="132"/>
    </location>
</feature>
<keyword evidence="2" id="KW-0472">Membrane</keyword>
<gene>
    <name evidence="4" type="ORF">TSPI_00921</name>
</gene>
<evidence type="ECO:0000313" key="4">
    <source>
        <dbReference type="EMBL" id="KAL1232745.1"/>
    </source>
</evidence>
<protein>
    <submittedName>
        <fullName evidence="4">Vacuolar protein</fullName>
    </submittedName>
</protein>
<dbReference type="InterPro" id="IPR023175">
    <property type="entry name" value="Vta1/CALS_N_sf"/>
</dbReference>
<dbReference type="Proteomes" id="UP001558632">
    <property type="component" value="Unassembled WGS sequence"/>
</dbReference>
<evidence type="ECO:0000313" key="5">
    <source>
        <dbReference type="Proteomes" id="UP001558632"/>
    </source>
</evidence>
<comment type="subcellular location">
    <subcellularLocation>
        <location evidence="1">Endomembrane system</location>
    </subcellularLocation>
</comment>
<comment type="caution">
    <text evidence="4">The sequence shown here is derived from an EMBL/GenBank/DDBJ whole genome shotgun (WGS) entry which is preliminary data.</text>
</comment>